<feature type="domain" description="Peptidase M16 C-terminal" evidence="4">
    <location>
        <begin position="184"/>
        <end position="361"/>
    </location>
</feature>
<comment type="similarity">
    <text evidence="1 2">Belongs to the peptidase M16 family.</text>
</comment>
<keyword evidence="6" id="KW-1185">Reference proteome</keyword>
<gene>
    <name evidence="5" type="ORF">SAMN04488563_5156</name>
</gene>
<dbReference type="GO" id="GO:0004222">
    <property type="term" value="F:metalloendopeptidase activity"/>
    <property type="evidence" value="ECO:0007669"/>
    <property type="project" value="InterPro"/>
</dbReference>
<dbReference type="InterPro" id="IPR007863">
    <property type="entry name" value="Peptidase_M16_C"/>
</dbReference>
<dbReference type="InterPro" id="IPR001431">
    <property type="entry name" value="Pept_M16_Zn_BS"/>
</dbReference>
<dbReference type="Pfam" id="PF00675">
    <property type="entry name" value="Peptidase_M16"/>
    <property type="match status" value="1"/>
</dbReference>
<dbReference type="RefSeq" id="WP_046767598.1">
    <property type="nucleotide sequence ID" value="NZ_KQ061222.1"/>
</dbReference>
<evidence type="ECO:0000256" key="2">
    <source>
        <dbReference type="RuleBase" id="RU004447"/>
    </source>
</evidence>
<evidence type="ECO:0000259" key="4">
    <source>
        <dbReference type="Pfam" id="PF05193"/>
    </source>
</evidence>
<dbReference type="GO" id="GO:0046872">
    <property type="term" value="F:metal ion binding"/>
    <property type="evidence" value="ECO:0007669"/>
    <property type="project" value="InterPro"/>
</dbReference>
<name>A0A1H2L6T7_9ACTN</name>
<dbReference type="InterPro" id="IPR011765">
    <property type="entry name" value="Pept_M16_N"/>
</dbReference>
<proteinExistence type="inferred from homology"/>
<dbReference type="Pfam" id="PF05193">
    <property type="entry name" value="Peptidase_M16_C"/>
    <property type="match status" value="1"/>
</dbReference>
<dbReference type="PANTHER" id="PTHR11851">
    <property type="entry name" value="METALLOPROTEASE"/>
    <property type="match status" value="1"/>
</dbReference>
<dbReference type="SUPFAM" id="SSF63411">
    <property type="entry name" value="LuxS/MPP-like metallohydrolase"/>
    <property type="match status" value="2"/>
</dbReference>
<dbReference type="OrthoDB" id="9811314at2"/>
<sequence>MTTPSTLTLLGEDEGGLVRRTVLPGGLRIVTEAVPTVRSVAFGIWVGVGSVDERPTEAGATHYLEHLLFKGTPKRTALDISAAIESVGGEINAFTAKEFTCYYARVLDTDLPLAVDVVADMVTSSLIAPADVESEREVVLEEIAMRDDDPSDAVHDLLAGHMWGDSPLGRSILGTVESITGMARDTVNDYYRQHYLARNMVVSVAGNVRHDDVVALVEKAFGAAGLLDSDDDPAPARIGGVAPASGQGGVTLLHRPTEQANVVLAVPGLARNDERRFALGVLNAALGGGMSSRLFQEVRERRGLAYSVYSYASQHAAAGLLGVYVGCQPKKVDQVLELCRAVLAEVVTGGITAEELARGKGQARGGLVLGLEDTSARMSRLAKAELVYDELPSVDQLIARVDAVSIDQVTDLARALLPAAPTLAVVGPFESAGRFEAVLG</sequence>
<dbReference type="Proteomes" id="UP000182977">
    <property type="component" value="Chromosome I"/>
</dbReference>
<dbReference type="PROSITE" id="PS00143">
    <property type="entry name" value="INSULINASE"/>
    <property type="match status" value="1"/>
</dbReference>
<dbReference type="Gene3D" id="3.30.830.10">
    <property type="entry name" value="Metalloenzyme, LuxS/M16 peptidase-like"/>
    <property type="match status" value="2"/>
</dbReference>
<organism evidence="5 6">
    <name type="scientific">Jiangella alkaliphila</name>
    <dbReference type="NCBI Taxonomy" id="419479"/>
    <lineage>
        <taxon>Bacteria</taxon>
        <taxon>Bacillati</taxon>
        <taxon>Actinomycetota</taxon>
        <taxon>Actinomycetes</taxon>
        <taxon>Jiangellales</taxon>
        <taxon>Jiangellaceae</taxon>
        <taxon>Jiangella</taxon>
    </lineage>
</organism>
<dbReference type="InterPro" id="IPR011249">
    <property type="entry name" value="Metalloenz_LuxS/M16"/>
</dbReference>
<evidence type="ECO:0000313" key="5">
    <source>
        <dbReference type="EMBL" id="SDU76291.1"/>
    </source>
</evidence>
<dbReference type="STRING" id="419479.SAMN04488563_5156"/>
<feature type="domain" description="Peptidase M16 N-terminal" evidence="3">
    <location>
        <begin position="28"/>
        <end position="175"/>
    </location>
</feature>
<accession>A0A1H2L6T7</accession>
<dbReference type="InterPro" id="IPR050361">
    <property type="entry name" value="MPP/UQCRC_Complex"/>
</dbReference>
<evidence type="ECO:0000259" key="3">
    <source>
        <dbReference type="Pfam" id="PF00675"/>
    </source>
</evidence>
<protein>
    <submittedName>
        <fullName evidence="5">Predicted Zn-dependent peptidase</fullName>
    </submittedName>
</protein>
<dbReference type="PANTHER" id="PTHR11851:SF49">
    <property type="entry name" value="MITOCHONDRIAL-PROCESSING PEPTIDASE SUBUNIT ALPHA"/>
    <property type="match status" value="1"/>
</dbReference>
<evidence type="ECO:0000313" key="6">
    <source>
        <dbReference type="Proteomes" id="UP000182977"/>
    </source>
</evidence>
<dbReference type="EMBL" id="LT629791">
    <property type="protein sequence ID" value="SDU76291.1"/>
    <property type="molecule type" value="Genomic_DNA"/>
</dbReference>
<dbReference type="FunFam" id="3.30.830.10:FF:000008">
    <property type="entry name" value="Mitochondrial-processing peptidase subunit beta"/>
    <property type="match status" value="1"/>
</dbReference>
<dbReference type="AlphaFoldDB" id="A0A1H2L6T7"/>
<dbReference type="GO" id="GO:0006508">
    <property type="term" value="P:proteolysis"/>
    <property type="evidence" value="ECO:0007669"/>
    <property type="project" value="InterPro"/>
</dbReference>
<reference evidence="6" key="1">
    <citation type="submission" date="2016-10" db="EMBL/GenBank/DDBJ databases">
        <authorList>
            <person name="Varghese N."/>
            <person name="Submissions S."/>
        </authorList>
    </citation>
    <scope>NUCLEOTIDE SEQUENCE [LARGE SCALE GENOMIC DNA]</scope>
    <source>
        <strain evidence="6">DSM 45079</strain>
    </source>
</reference>
<evidence type="ECO:0000256" key="1">
    <source>
        <dbReference type="ARBA" id="ARBA00007261"/>
    </source>
</evidence>